<dbReference type="EMBL" id="AMGV01000023">
    <property type="protein sequence ID" value="KEF51543.1"/>
    <property type="molecule type" value="Genomic_DNA"/>
</dbReference>
<proteinExistence type="predicted"/>
<organism evidence="1 2">
    <name type="scientific">Exophiala aquamarina CBS 119918</name>
    <dbReference type="NCBI Taxonomy" id="1182545"/>
    <lineage>
        <taxon>Eukaryota</taxon>
        <taxon>Fungi</taxon>
        <taxon>Dikarya</taxon>
        <taxon>Ascomycota</taxon>
        <taxon>Pezizomycotina</taxon>
        <taxon>Eurotiomycetes</taxon>
        <taxon>Chaetothyriomycetidae</taxon>
        <taxon>Chaetothyriales</taxon>
        <taxon>Herpotrichiellaceae</taxon>
        <taxon>Exophiala</taxon>
    </lineage>
</organism>
<dbReference type="RefSeq" id="XP_013254133.1">
    <property type="nucleotide sequence ID" value="XM_013398679.1"/>
</dbReference>
<name>A0A072NWX8_9EURO</name>
<dbReference type="HOGENOM" id="CLU_1026844_0_0_1"/>
<dbReference type="Proteomes" id="UP000027920">
    <property type="component" value="Unassembled WGS sequence"/>
</dbReference>
<dbReference type="GeneID" id="25287354"/>
<dbReference type="AlphaFoldDB" id="A0A072NWX8"/>
<protein>
    <submittedName>
        <fullName evidence="1">Uncharacterized protein</fullName>
    </submittedName>
</protein>
<reference evidence="1 2" key="1">
    <citation type="submission" date="2013-03" db="EMBL/GenBank/DDBJ databases">
        <title>The Genome Sequence of Exophiala aquamarina CBS 119918.</title>
        <authorList>
            <consortium name="The Broad Institute Genomics Platform"/>
            <person name="Cuomo C."/>
            <person name="de Hoog S."/>
            <person name="Gorbushina A."/>
            <person name="Walker B."/>
            <person name="Young S.K."/>
            <person name="Zeng Q."/>
            <person name="Gargeya S."/>
            <person name="Fitzgerald M."/>
            <person name="Haas B."/>
            <person name="Abouelleil A."/>
            <person name="Allen A.W."/>
            <person name="Alvarado L."/>
            <person name="Arachchi H.M."/>
            <person name="Berlin A.M."/>
            <person name="Chapman S.B."/>
            <person name="Gainer-Dewar J."/>
            <person name="Goldberg J."/>
            <person name="Griggs A."/>
            <person name="Gujja S."/>
            <person name="Hansen M."/>
            <person name="Howarth C."/>
            <person name="Imamovic A."/>
            <person name="Ireland A."/>
            <person name="Larimer J."/>
            <person name="McCowan C."/>
            <person name="Murphy C."/>
            <person name="Pearson M."/>
            <person name="Poon T.W."/>
            <person name="Priest M."/>
            <person name="Roberts A."/>
            <person name="Saif S."/>
            <person name="Shea T."/>
            <person name="Sisk P."/>
            <person name="Sykes S."/>
            <person name="Wortman J."/>
            <person name="Nusbaum C."/>
            <person name="Birren B."/>
        </authorList>
    </citation>
    <scope>NUCLEOTIDE SEQUENCE [LARGE SCALE GENOMIC DNA]</scope>
    <source>
        <strain evidence="1 2">CBS 119918</strain>
    </source>
</reference>
<dbReference type="STRING" id="1182545.A0A072NWX8"/>
<evidence type="ECO:0000313" key="2">
    <source>
        <dbReference type="Proteomes" id="UP000027920"/>
    </source>
</evidence>
<keyword evidence="2" id="KW-1185">Reference proteome</keyword>
<dbReference type="OrthoDB" id="2096480at2759"/>
<gene>
    <name evidence="1" type="ORF">A1O9_12460</name>
</gene>
<dbReference type="VEuPathDB" id="FungiDB:A1O9_12460"/>
<dbReference type="Gene3D" id="3.30.9.10">
    <property type="entry name" value="D-Amino Acid Oxidase, subunit A, domain 2"/>
    <property type="match status" value="1"/>
</dbReference>
<sequence length="271" mass="30531">MAASGGTPSALLLRSDNLTQYPMRMGERYMFISPEGVWSNLTAVDGRQLFRFTVVGYEDRLDSAQVDMDSLVRRAFGRDVVPFELMCVLPWRRCPAERISSTQNYAIWVERKGHEKVLEKGPDADAQRRALGEQAAVSLEQEFRSLGIAMGYQYSTSPVIVPDGSPAPADDPSTYIQIARPGHRAPHYWLDNERFIIDLFGTGFVLLGFGDDSFGEERLLSAARSLGMPVDFVRVLDSEAAQLYERKLVLVRPEVWWHGVATRFHQMPKVS</sequence>
<accession>A0A072NWX8</accession>
<comment type="caution">
    <text evidence="1">The sequence shown here is derived from an EMBL/GenBank/DDBJ whole genome shotgun (WGS) entry which is preliminary data.</text>
</comment>
<dbReference type="Gene3D" id="3.40.30.120">
    <property type="match status" value="1"/>
</dbReference>
<evidence type="ECO:0000313" key="1">
    <source>
        <dbReference type="EMBL" id="KEF51543.1"/>
    </source>
</evidence>